<dbReference type="AlphaFoldDB" id="A0A158QUY9"/>
<reference evidence="3" key="1">
    <citation type="submission" date="2016-04" db="UniProtKB">
        <authorList>
            <consortium name="WormBaseParasite"/>
        </authorList>
    </citation>
    <scope>IDENTIFICATION</scope>
</reference>
<organism evidence="3">
    <name type="scientific">Mesocestoides corti</name>
    <name type="common">Flatworm</name>
    <dbReference type="NCBI Taxonomy" id="53468"/>
    <lineage>
        <taxon>Eukaryota</taxon>
        <taxon>Metazoa</taxon>
        <taxon>Spiralia</taxon>
        <taxon>Lophotrochozoa</taxon>
        <taxon>Platyhelminthes</taxon>
        <taxon>Cestoda</taxon>
        <taxon>Eucestoda</taxon>
        <taxon>Cyclophyllidea</taxon>
        <taxon>Mesocestoididae</taxon>
        <taxon>Mesocestoides</taxon>
    </lineage>
</organism>
<evidence type="ECO:0000313" key="1">
    <source>
        <dbReference type="EMBL" id="VDD80940.1"/>
    </source>
</evidence>
<dbReference type="EMBL" id="UXSR01005309">
    <property type="protein sequence ID" value="VDD80940.1"/>
    <property type="molecule type" value="Genomic_DNA"/>
</dbReference>
<gene>
    <name evidence="1" type="ORF">MCOS_LOCUS6943</name>
</gene>
<evidence type="ECO:0000313" key="2">
    <source>
        <dbReference type="Proteomes" id="UP000267029"/>
    </source>
</evidence>
<dbReference type="Proteomes" id="UP000267029">
    <property type="component" value="Unassembled WGS sequence"/>
</dbReference>
<evidence type="ECO:0000313" key="3">
    <source>
        <dbReference type="WBParaSite" id="MCOS_0000694201-mRNA-1"/>
    </source>
</evidence>
<keyword evidence="2" id="KW-1185">Reference proteome</keyword>
<protein>
    <submittedName>
        <fullName evidence="1 3">Uncharacterized protein</fullName>
    </submittedName>
</protein>
<accession>A0A158QUY9</accession>
<sequence>MPRSRLARMSNQSIGVKQIESRRLWVTCLAWERRRFGLVGGGVLDEDDDDEEEEEADSKPLDRRLRGKLDAAAEVVRLSMAIVECFDAVDEDREVDEDRLRDTLGLLIQNRCATLTEAVKGTNWPRTWWEDVSSGVGAYVVAAATGAEPDANADRNDPFVEELSSWRHADRPQSLEICFSDAGVSEKGITQFEKLIAEPSEGVFAGSSRQRQPHTLVNQLNAPHTKLAVLT</sequence>
<dbReference type="WBParaSite" id="MCOS_0000694201-mRNA-1">
    <property type="protein sequence ID" value="MCOS_0000694201-mRNA-1"/>
    <property type="gene ID" value="MCOS_0000694201"/>
</dbReference>
<reference evidence="1 2" key="2">
    <citation type="submission" date="2018-10" db="EMBL/GenBank/DDBJ databases">
        <authorList>
            <consortium name="Pathogen Informatics"/>
        </authorList>
    </citation>
    <scope>NUCLEOTIDE SEQUENCE [LARGE SCALE GENOMIC DNA]</scope>
</reference>
<proteinExistence type="predicted"/>
<name>A0A158QUY9_MESCO</name>